<evidence type="ECO:0000313" key="2">
    <source>
        <dbReference type="EMBL" id="QCX51965.1"/>
    </source>
</evidence>
<evidence type="ECO:0000313" key="3">
    <source>
        <dbReference type="Proteomes" id="UP000310553"/>
    </source>
</evidence>
<protein>
    <submittedName>
        <fullName evidence="1">Uncharacterized protein</fullName>
    </submittedName>
</protein>
<dbReference type="AlphaFoldDB" id="A0A0S4U009"/>
<dbReference type="Proteomes" id="UP000310553">
    <property type="component" value="Plasmid pUW386"/>
</dbReference>
<reference evidence="1" key="1">
    <citation type="submission" date="2015-10" db="EMBL/GenBank/DDBJ databases">
        <authorList>
            <person name="Gilbert D.G."/>
        </authorList>
    </citation>
    <scope>NUCLEOTIDE SEQUENCE</scope>
    <source>
        <strain evidence="1">Phyl III-seqv23</strain>
    </source>
</reference>
<dbReference type="EMBL" id="CP039340">
    <property type="protein sequence ID" value="QCX51965.1"/>
    <property type="molecule type" value="Genomic_DNA"/>
</dbReference>
<evidence type="ECO:0000313" key="1">
    <source>
        <dbReference type="EMBL" id="CUV15447.1"/>
    </source>
</evidence>
<sequence length="90" mass="10112">MHINEIVLRNARASEIREILGPIDEEVITRILDIEPSIEDVRLAYHRLRVDKCPACKKLSNLGGKAAEVFEILDDELPDFDSSGHPHNPG</sequence>
<geneLocation type="plasmid" evidence="3">
    <name>puw386</name>
</geneLocation>
<proteinExistence type="predicted"/>
<accession>A0A0S4U009</accession>
<organism evidence="1">
    <name type="scientific">Ralstonia solanacearum</name>
    <name type="common">Pseudomonas solanacearum</name>
    <dbReference type="NCBI Taxonomy" id="305"/>
    <lineage>
        <taxon>Bacteria</taxon>
        <taxon>Pseudomonadati</taxon>
        <taxon>Pseudomonadota</taxon>
        <taxon>Betaproteobacteria</taxon>
        <taxon>Burkholderiales</taxon>
        <taxon>Burkholderiaceae</taxon>
        <taxon>Ralstonia</taxon>
        <taxon>Ralstonia solanacearum species complex</taxon>
    </lineage>
</organism>
<geneLocation type="plasmid" evidence="2">
    <name>pUW386</name>
</geneLocation>
<gene>
    <name evidence="2" type="ORF">E7Z57_23630</name>
    <name evidence="1" type="ORF">RUN39_v1_1350008</name>
</gene>
<reference evidence="2 3" key="2">
    <citation type="submission" date="2019-04" db="EMBL/GenBank/DDBJ databases">
        <title>Complete Genome of UW386 and Higher Quality Genome of UW700.</title>
        <authorList>
            <person name="Jacobs J."/>
            <person name="Perez A."/>
            <person name="Steidl O."/>
            <person name="Allen C."/>
        </authorList>
    </citation>
    <scope>NUCLEOTIDE SEQUENCE [LARGE SCALE GENOMIC DNA]</scope>
    <source>
        <strain evidence="2 3">UW386</strain>
        <plasmid evidence="3">puw386</plasmid>
        <plasmid evidence="2">pUW386</plasmid>
    </source>
</reference>
<keyword evidence="2" id="KW-0614">Plasmid</keyword>
<dbReference type="EMBL" id="LN899819">
    <property type="protein sequence ID" value="CUV15447.1"/>
    <property type="molecule type" value="Genomic_DNA"/>
</dbReference>
<name>A0A0S4U009_RALSL</name>